<reference evidence="11" key="1">
    <citation type="submission" date="2023-06" db="EMBL/GenBank/DDBJ databases">
        <title>Reference genome for the Northern bat (Eptesicus nilssonii), a most northern bat species.</title>
        <authorList>
            <person name="Laine V.N."/>
            <person name="Pulliainen A.T."/>
            <person name="Lilley T.M."/>
        </authorList>
    </citation>
    <scope>NUCLEOTIDE SEQUENCE</scope>
    <source>
        <strain evidence="11">BLF_Eptnil</strain>
        <tissue evidence="11">Kidney</tissue>
    </source>
</reference>
<evidence type="ECO:0000256" key="2">
    <source>
        <dbReference type="ARBA" id="ARBA00022490"/>
    </source>
</evidence>
<feature type="region of interest" description="Disordered" evidence="9">
    <location>
        <begin position="1"/>
        <end position="107"/>
    </location>
</feature>
<dbReference type="PROSITE" id="PS51522">
    <property type="entry name" value="ZF_NANOS"/>
    <property type="match status" value="1"/>
</dbReference>
<dbReference type="Pfam" id="PF05741">
    <property type="entry name" value="zf-nanos"/>
    <property type="match status" value="1"/>
</dbReference>
<feature type="compositionally biased region" description="Gly residues" evidence="9">
    <location>
        <begin position="224"/>
        <end position="236"/>
    </location>
</feature>
<comment type="caution">
    <text evidence="11">The sequence shown here is derived from an EMBL/GenBank/DDBJ whole genome shotgun (WGS) entry which is preliminary data.</text>
</comment>
<keyword evidence="7 8" id="KW-0694">RNA-binding</keyword>
<evidence type="ECO:0000256" key="9">
    <source>
        <dbReference type="SAM" id="MobiDB-lite"/>
    </source>
</evidence>
<dbReference type="GO" id="GO:0008270">
    <property type="term" value="F:zinc ion binding"/>
    <property type="evidence" value="ECO:0007669"/>
    <property type="project" value="UniProtKB-KW"/>
</dbReference>
<gene>
    <name evidence="11" type="ORF">QTO34_005815</name>
</gene>
<dbReference type="InterPro" id="IPR038129">
    <property type="entry name" value="Nanos_sf"/>
</dbReference>
<evidence type="ECO:0000256" key="6">
    <source>
        <dbReference type="ARBA" id="ARBA00022845"/>
    </source>
</evidence>
<keyword evidence="2" id="KW-0963">Cytoplasm</keyword>
<keyword evidence="4 8" id="KW-0863">Zinc-finger</keyword>
<dbReference type="AlphaFoldDB" id="A0AA40HLI2"/>
<feature type="region of interest" description="Disordered" evidence="9">
    <location>
        <begin position="154"/>
        <end position="296"/>
    </location>
</feature>
<evidence type="ECO:0000256" key="4">
    <source>
        <dbReference type="ARBA" id="ARBA00022771"/>
    </source>
</evidence>
<feature type="region of interest" description="Disordered" evidence="9">
    <location>
        <begin position="341"/>
        <end position="400"/>
    </location>
</feature>
<feature type="compositionally biased region" description="Acidic residues" evidence="9">
    <location>
        <begin position="386"/>
        <end position="396"/>
    </location>
</feature>
<feature type="compositionally biased region" description="Pro residues" evidence="9">
    <location>
        <begin position="71"/>
        <end position="80"/>
    </location>
</feature>
<protein>
    <recommendedName>
        <fullName evidence="10">Nanos-type domain-containing protein</fullName>
    </recommendedName>
</protein>
<feature type="region of interest" description="Disordered" evidence="9">
    <location>
        <begin position="542"/>
        <end position="565"/>
    </location>
</feature>
<dbReference type="FunFam" id="4.10.60.30:FF:000001">
    <property type="entry name" value="nanos homolog 3"/>
    <property type="match status" value="1"/>
</dbReference>
<evidence type="ECO:0000313" key="12">
    <source>
        <dbReference type="Proteomes" id="UP001177744"/>
    </source>
</evidence>
<evidence type="ECO:0000256" key="8">
    <source>
        <dbReference type="PROSITE-ProRule" id="PRU00855"/>
    </source>
</evidence>
<keyword evidence="5" id="KW-0862">Zinc</keyword>
<dbReference type="Proteomes" id="UP001177744">
    <property type="component" value="Unassembled WGS sequence"/>
</dbReference>
<dbReference type="Gene3D" id="4.10.60.30">
    <property type="entry name" value="Nanos, RNA-binding domain"/>
    <property type="match status" value="1"/>
</dbReference>
<evidence type="ECO:0000259" key="10">
    <source>
        <dbReference type="PROSITE" id="PS51522"/>
    </source>
</evidence>
<feature type="compositionally biased region" description="Low complexity" evidence="9">
    <location>
        <begin position="246"/>
        <end position="277"/>
    </location>
</feature>
<dbReference type="GO" id="GO:0006417">
    <property type="term" value="P:regulation of translation"/>
    <property type="evidence" value="ECO:0007669"/>
    <property type="project" value="UniProtKB-UniRule"/>
</dbReference>
<sequence>MATPSPLSPTGIAGVQQGRACPQGWPEVQASLRWRLPSRPELPKTQDSELGRRQDVDKVNAVTEESAPTCPEAPHPPPSPRAREPQQSCPWNELGRRVSGDPEPDKRHLCSCLDTRQAASFPRADLMFLKSLKQPAACVASLLVQFCPPAKKTARAGGGGHAKRMKAPPQLAKLAQRAGRQSCSGRSGARAPRPPARPRRACLRSASVRGAGEVAGAGERRGQGRSGEAGGRGGAGPDKRRPGGPTPAAGRRAGSARPFRPARAGGGEAARAARSPPMEAFPWAPHSPRRGRAPPPMALVPSAHYVSAQGPAHPQPFSSWNDYLGLATLITKAVDGEQRFGCARGGNGDRGGGGGGSPPSSSSSSCCSPHAGTGPGALGPALGPPDYEEDEDDSDDPGSRARYLGGALDLCAGPAEAGLLEERFAELSPFAGRAAAVLLGCAPAVAATAEAAPREERALAWAAEPRLHASSSGAAAARLLKPELQVCVFCRNNKEAVALYTTHILKGPDGRVLCPVLRRYTCPLCGASGDNAHTIKYCPLSKVPPPAARPPPRGPRDGLPGKKLR</sequence>
<keyword evidence="6 8" id="KW-0810">Translation regulation</keyword>
<feature type="compositionally biased region" description="Basic and acidic residues" evidence="9">
    <location>
        <begin position="554"/>
        <end position="565"/>
    </location>
</feature>
<feature type="compositionally biased region" description="Basic and acidic residues" evidence="9">
    <location>
        <begin position="94"/>
        <end position="107"/>
    </location>
</feature>
<accession>A0AA40HLI2</accession>
<feature type="compositionally biased region" description="Basic and acidic residues" evidence="9">
    <location>
        <begin position="41"/>
        <end position="58"/>
    </location>
</feature>
<keyword evidence="12" id="KW-1185">Reference proteome</keyword>
<comment type="subcellular location">
    <subcellularLocation>
        <location evidence="1">Cytoplasm</location>
    </subcellularLocation>
</comment>
<dbReference type="GO" id="GO:0003723">
    <property type="term" value="F:RNA binding"/>
    <property type="evidence" value="ECO:0007669"/>
    <property type="project" value="UniProtKB-UniRule"/>
</dbReference>
<evidence type="ECO:0000256" key="1">
    <source>
        <dbReference type="ARBA" id="ARBA00004496"/>
    </source>
</evidence>
<feature type="compositionally biased region" description="Pro residues" evidence="9">
    <location>
        <begin position="542"/>
        <end position="553"/>
    </location>
</feature>
<dbReference type="PANTHER" id="PTHR12887">
    <property type="entry name" value="NANOS PROTEIN"/>
    <property type="match status" value="1"/>
</dbReference>
<evidence type="ECO:0000256" key="7">
    <source>
        <dbReference type="ARBA" id="ARBA00022884"/>
    </source>
</evidence>
<keyword evidence="3" id="KW-0479">Metal-binding</keyword>
<dbReference type="InterPro" id="IPR024161">
    <property type="entry name" value="Znf_nanos-typ"/>
</dbReference>
<evidence type="ECO:0000256" key="3">
    <source>
        <dbReference type="ARBA" id="ARBA00022723"/>
    </source>
</evidence>
<evidence type="ECO:0000256" key="5">
    <source>
        <dbReference type="ARBA" id="ARBA00022833"/>
    </source>
</evidence>
<organism evidence="11 12">
    <name type="scientific">Cnephaeus nilssonii</name>
    <name type="common">Northern bat</name>
    <name type="synonym">Eptesicus nilssonii</name>
    <dbReference type="NCBI Taxonomy" id="3371016"/>
    <lineage>
        <taxon>Eukaryota</taxon>
        <taxon>Metazoa</taxon>
        <taxon>Chordata</taxon>
        <taxon>Craniata</taxon>
        <taxon>Vertebrata</taxon>
        <taxon>Euteleostomi</taxon>
        <taxon>Mammalia</taxon>
        <taxon>Eutheria</taxon>
        <taxon>Laurasiatheria</taxon>
        <taxon>Chiroptera</taxon>
        <taxon>Yangochiroptera</taxon>
        <taxon>Vespertilionidae</taxon>
        <taxon>Cnephaeus</taxon>
    </lineage>
</organism>
<dbReference type="GO" id="GO:0005737">
    <property type="term" value="C:cytoplasm"/>
    <property type="evidence" value="ECO:0007669"/>
    <property type="project" value="UniProtKB-SubCell"/>
</dbReference>
<comment type="similarity">
    <text evidence="8">Belongs to the nanos family.</text>
</comment>
<dbReference type="EMBL" id="JAULJE010000016">
    <property type="protein sequence ID" value="KAK1333431.1"/>
    <property type="molecule type" value="Genomic_DNA"/>
</dbReference>
<feature type="compositionally biased region" description="Low complexity" evidence="9">
    <location>
        <begin position="358"/>
        <end position="385"/>
    </location>
</feature>
<evidence type="ECO:0000313" key="11">
    <source>
        <dbReference type="EMBL" id="KAK1333431.1"/>
    </source>
</evidence>
<feature type="compositionally biased region" description="Gly residues" evidence="9">
    <location>
        <begin position="343"/>
        <end position="357"/>
    </location>
</feature>
<feature type="domain" description="Nanos-type" evidence="10">
    <location>
        <begin position="486"/>
        <end position="540"/>
    </location>
</feature>
<dbReference type="InterPro" id="IPR008705">
    <property type="entry name" value="Nanos/Xcar2"/>
</dbReference>
<proteinExistence type="inferred from homology"/>
<name>A0AA40HLI2_CNENI</name>